<evidence type="ECO:0000256" key="9">
    <source>
        <dbReference type="SAM" id="SignalP"/>
    </source>
</evidence>
<gene>
    <name evidence="10" type="ORF">PBY51_017490</name>
</gene>
<dbReference type="InterPro" id="IPR036116">
    <property type="entry name" value="FN3_sf"/>
</dbReference>
<evidence type="ECO:0000256" key="6">
    <source>
        <dbReference type="ARBA" id="ARBA00023170"/>
    </source>
</evidence>
<sequence length="531" mass="59981">MALKHLLLLLLWIFNLFPHVVTSLCNVSCTTDFVVSLNCSCLGSLPPSAVLLSVNCSYYQNLFHGSCEVKPPQSWCVVHSEQFEEITYLETYCTTTVSQQGVDRVLVNASEPWGLGYVVKPQRPIDVQVRNTDGFYNITWDHINTVDCLIYRVCVRESKNLSKDPVYSISGVQNRLILLDSEKLQAHVNYTVDVQAKMCPDYIYMGPWSEWSSSAEWTTTGTSEIKGINGHWWYISLPVILVLLVLLGYSKKLWWKKKLQRILYIPKADEFFKPLDFSHGGNFKEWVKPIFRECDYVMINSNAQMIGETQHKVLQWNNEKQSNSEGNGMDGGVDLFHALQPRSGSMLFFQDGGSSQGAGHSTGHVSIHTVTLSGGEEFEEEVVSQSSVNTYRSFQDRENVGSFEGDNRDHSRYALEEPHRRSGISNDLLAENRNFQPPAQIIEQERVSLDSFASNEHSEDGYPHMDLDTIDSGFGECSSPGASDSKMLEQINSELCHDHKSSNSNYVKQWMICGPIQEGSSNSENELFETP</sequence>
<evidence type="ECO:0000256" key="8">
    <source>
        <dbReference type="SAM" id="Phobius"/>
    </source>
</evidence>
<evidence type="ECO:0000256" key="2">
    <source>
        <dbReference type="ARBA" id="ARBA00022692"/>
    </source>
</evidence>
<keyword evidence="11" id="KW-1185">Reference proteome</keyword>
<dbReference type="InterPro" id="IPR013783">
    <property type="entry name" value="Ig-like_fold"/>
</dbReference>
<evidence type="ECO:0000256" key="1">
    <source>
        <dbReference type="ARBA" id="ARBA00004479"/>
    </source>
</evidence>
<dbReference type="PANTHER" id="PTHR23037:SF7">
    <property type="entry name" value="INTERLEUKIN-21 RECEPTOR"/>
    <property type="match status" value="1"/>
</dbReference>
<keyword evidence="5 8" id="KW-0472">Membrane</keyword>
<dbReference type="SUPFAM" id="SSF49265">
    <property type="entry name" value="Fibronectin type III"/>
    <property type="match status" value="1"/>
</dbReference>
<dbReference type="GO" id="GO:0009897">
    <property type="term" value="C:external side of plasma membrane"/>
    <property type="evidence" value="ECO:0007669"/>
    <property type="project" value="TreeGrafter"/>
</dbReference>
<name>A0AAN8AP58_ELEMC</name>
<accession>A0AAN8AP58</accession>
<evidence type="ECO:0000256" key="5">
    <source>
        <dbReference type="ARBA" id="ARBA00023136"/>
    </source>
</evidence>
<feature type="signal peptide" evidence="9">
    <location>
        <begin position="1"/>
        <end position="23"/>
    </location>
</feature>
<evidence type="ECO:0000313" key="11">
    <source>
        <dbReference type="Proteomes" id="UP001346869"/>
    </source>
</evidence>
<evidence type="ECO:0000313" key="10">
    <source>
        <dbReference type="EMBL" id="KAK5862058.1"/>
    </source>
</evidence>
<dbReference type="Proteomes" id="UP001346869">
    <property type="component" value="Unassembled WGS sequence"/>
</dbReference>
<reference evidence="10 11" key="1">
    <citation type="journal article" date="2023" name="Genes (Basel)">
        <title>Chromosome-Level Genome Assembly and Circadian Gene Repertoire of the Patagonia Blennie Eleginops maclovinus-The Closest Ancestral Proxy of Antarctic Cryonotothenioids.</title>
        <authorList>
            <person name="Cheng C.C."/>
            <person name="Rivera-Colon A.G."/>
            <person name="Minhas B.F."/>
            <person name="Wilson L."/>
            <person name="Rayamajhi N."/>
            <person name="Vargas-Chacoff L."/>
            <person name="Catchen J.M."/>
        </authorList>
    </citation>
    <scope>NUCLEOTIDE SEQUENCE [LARGE SCALE GENOMIC DNA]</scope>
    <source>
        <strain evidence="10">JMC-PN-2008</strain>
    </source>
</reference>
<evidence type="ECO:0000256" key="4">
    <source>
        <dbReference type="ARBA" id="ARBA00022989"/>
    </source>
</evidence>
<dbReference type="PANTHER" id="PTHR23037">
    <property type="entry name" value="CYTOKINE RECEPTOR"/>
    <property type="match status" value="1"/>
</dbReference>
<comment type="caution">
    <text evidence="10">The sequence shown here is derived from an EMBL/GenBank/DDBJ whole genome shotgun (WGS) entry which is preliminary data.</text>
</comment>
<feature type="transmembrane region" description="Helical" evidence="8">
    <location>
        <begin position="232"/>
        <end position="249"/>
    </location>
</feature>
<comment type="subcellular location">
    <subcellularLocation>
        <location evidence="1">Membrane</location>
        <topology evidence="1">Single-pass type I membrane protein</topology>
    </subcellularLocation>
</comment>
<dbReference type="AlphaFoldDB" id="A0AAN8AP58"/>
<organism evidence="10 11">
    <name type="scientific">Eleginops maclovinus</name>
    <name type="common">Patagonian blennie</name>
    <name type="synonym">Eleginus maclovinus</name>
    <dbReference type="NCBI Taxonomy" id="56733"/>
    <lineage>
        <taxon>Eukaryota</taxon>
        <taxon>Metazoa</taxon>
        <taxon>Chordata</taxon>
        <taxon>Craniata</taxon>
        <taxon>Vertebrata</taxon>
        <taxon>Euteleostomi</taxon>
        <taxon>Actinopterygii</taxon>
        <taxon>Neopterygii</taxon>
        <taxon>Teleostei</taxon>
        <taxon>Neoteleostei</taxon>
        <taxon>Acanthomorphata</taxon>
        <taxon>Eupercaria</taxon>
        <taxon>Perciformes</taxon>
        <taxon>Notothenioidei</taxon>
        <taxon>Eleginopidae</taxon>
        <taxon>Eleginops</taxon>
    </lineage>
</organism>
<proteinExistence type="predicted"/>
<dbReference type="Gene3D" id="2.60.40.10">
    <property type="entry name" value="Immunoglobulins"/>
    <property type="match status" value="1"/>
</dbReference>
<keyword evidence="4 8" id="KW-1133">Transmembrane helix</keyword>
<keyword evidence="7" id="KW-0325">Glycoprotein</keyword>
<dbReference type="InterPro" id="IPR003961">
    <property type="entry name" value="FN3_dom"/>
</dbReference>
<protein>
    <submittedName>
        <fullName evidence="10">Uncharacterized protein</fullName>
    </submittedName>
</protein>
<keyword evidence="6" id="KW-0675">Receptor</keyword>
<keyword evidence="2 8" id="KW-0812">Transmembrane</keyword>
<evidence type="ECO:0000256" key="7">
    <source>
        <dbReference type="ARBA" id="ARBA00023180"/>
    </source>
</evidence>
<keyword evidence="3 9" id="KW-0732">Signal</keyword>
<feature type="chain" id="PRO_5042962910" evidence="9">
    <location>
        <begin position="24"/>
        <end position="531"/>
    </location>
</feature>
<reference evidence="10 11" key="2">
    <citation type="journal article" date="2023" name="Mol. Biol. Evol.">
        <title>Genomics of Secondarily Temperate Adaptation in the Only Non-Antarctic Icefish.</title>
        <authorList>
            <person name="Rivera-Colon A.G."/>
            <person name="Rayamajhi N."/>
            <person name="Minhas B.F."/>
            <person name="Madrigal G."/>
            <person name="Bilyk K.T."/>
            <person name="Yoon V."/>
            <person name="Hune M."/>
            <person name="Gregory S."/>
            <person name="Cheng C.H.C."/>
            <person name="Catchen J.M."/>
        </authorList>
    </citation>
    <scope>NUCLEOTIDE SEQUENCE [LARGE SCALE GENOMIC DNA]</scope>
    <source>
        <strain evidence="10">JMC-PN-2008</strain>
    </source>
</reference>
<dbReference type="EMBL" id="JAUZQC010000012">
    <property type="protein sequence ID" value="KAK5862058.1"/>
    <property type="molecule type" value="Genomic_DNA"/>
</dbReference>
<dbReference type="CDD" id="cd00063">
    <property type="entry name" value="FN3"/>
    <property type="match status" value="1"/>
</dbReference>
<dbReference type="GO" id="GO:0004896">
    <property type="term" value="F:cytokine receptor activity"/>
    <property type="evidence" value="ECO:0007669"/>
    <property type="project" value="TreeGrafter"/>
</dbReference>
<evidence type="ECO:0000256" key="3">
    <source>
        <dbReference type="ARBA" id="ARBA00022729"/>
    </source>
</evidence>